<sequence length="315" mass="35562">MADLSFSDQDGVSRSVSDTPPNHYGLKIQSFSLLAKNNIDKYTSSEFEAGGYKWKLVIHPNGNKNKDVKDHISIYLLISEEANSLGPGWEIRAVFRLFLLDQNRDAYLTLQDTARNGRRFHKMKPECGFDKFLPLATFKDPANGYLIDDSCVFGAEVYVCLEKLTGKGESLSMLKDPISYKNTWRIPSFSSLTEECIDSKPFVAADRKWKIQVYPRGKGSGVDNYISLYLTLAEPQNLRPACKIYAEFTLRILDQVNRNHYFGTANYWFSSSNSTCGWPRFVSRSYFNMSSSGLVSKDVCIVEAEIKVHGVAASL</sequence>
<dbReference type="PANTHER" id="PTHR46162">
    <property type="entry name" value="TRAF-LIKE FAMILY PROTEIN"/>
    <property type="match status" value="1"/>
</dbReference>
<reference evidence="2" key="1">
    <citation type="submission" date="2019-12" db="EMBL/GenBank/DDBJ databases">
        <authorList>
            <person name="Scholes J."/>
        </authorList>
    </citation>
    <scope>NUCLEOTIDE SEQUENCE</scope>
</reference>
<dbReference type="InterPro" id="IPR008974">
    <property type="entry name" value="TRAF-like"/>
</dbReference>
<evidence type="ECO:0000259" key="1">
    <source>
        <dbReference type="PROSITE" id="PS50144"/>
    </source>
</evidence>
<accession>A0A9N7NR43</accession>
<keyword evidence="3" id="KW-1185">Reference proteome</keyword>
<dbReference type="Proteomes" id="UP001153555">
    <property type="component" value="Unassembled WGS sequence"/>
</dbReference>
<feature type="domain" description="MATH" evidence="1">
    <location>
        <begin position="179"/>
        <end position="306"/>
    </location>
</feature>
<dbReference type="PANTHER" id="PTHR46162:SF2">
    <property type="entry name" value="ANKYRIN REPEAT-CONTAINING PROTEIN-RELATED"/>
    <property type="match status" value="1"/>
</dbReference>
<dbReference type="Pfam" id="PF22486">
    <property type="entry name" value="MATH_2"/>
    <property type="match status" value="2"/>
</dbReference>
<dbReference type="PROSITE" id="PS50144">
    <property type="entry name" value="MATH"/>
    <property type="match status" value="2"/>
</dbReference>
<evidence type="ECO:0000313" key="2">
    <source>
        <dbReference type="EMBL" id="CAA0834611.1"/>
    </source>
</evidence>
<dbReference type="OrthoDB" id="1883087at2759"/>
<dbReference type="EMBL" id="CACSLK010028053">
    <property type="protein sequence ID" value="CAA0834611.1"/>
    <property type="molecule type" value="Genomic_DNA"/>
</dbReference>
<proteinExistence type="predicted"/>
<dbReference type="CDD" id="cd00121">
    <property type="entry name" value="MATH"/>
    <property type="match status" value="2"/>
</dbReference>
<dbReference type="Gene3D" id="2.60.210.10">
    <property type="entry name" value="Apoptosis, Tumor Necrosis Factor Receptor Associated Protein 2, Chain A"/>
    <property type="match status" value="2"/>
</dbReference>
<name>A0A9N7NR43_STRHE</name>
<dbReference type="SUPFAM" id="SSF49599">
    <property type="entry name" value="TRAF domain-like"/>
    <property type="match status" value="2"/>
</dbReference>
<dbReference type="SMART" id="SM00061">
    <property type="entry name" value="MATH"/>
    <property type="match status" value="2"/>
</dbReference>
<protein>
    <submittedName>
        <fullName evidence="2">TRAF-like family protein</fullName>
    </submittedName>
</protein>
<dbReference type="InterPro" id="IPR002083">
    <property type="entry name" value="MATH/TRAF_dom"/>
</dbReference>
<comment type="caution">
    <text evidence="2">The sequence shown here is derived from an EMBL/GenBank/DDBJ whole genome shotgun (WGS) entry which is preliminary data.</text>
</comment>
<feature type="domain" description="MATH" evidence="1">
    <location>
        <begin position="21"/>
        <end position="157"/>
    </location>
</feature>
<organism evidence="2 3">
    <name type="scientific">Striga hermonthica</name>
    <name type="common">Purple witchweed</name>
    <name type="synonym">Buchnera hermonthica</name>
    <dbReference type="NCBI Taxonomy" id="68872"/>
    <lineage>
        <taxon>Eukaryota</taxon>
        <taxon>Viridiplantae</taxon>
        <taxon>Streptophyta</taxon>
        <taxon>Embryophyta</taxon>
        <taxon>Tracheophyta</taxon>
        <taxon>Spermatophyta</taxon>
        <taxon>Magnoliopsida</taxon>
        <taxon>eudicotyledons</taxon>
        <taxon>Gunneridae</taxon>
        <taxon>Pentapetalae</taxon>
        <taxon>asterids</taxon>
        <taxon>lamiids</taxon>
        <taxon>Lamiales</taxon>
        <taxon>Orobanchaceae</taxon>
        <taxon>Buchnereae</taxon>
        <taxon>Striga</taxon>
    </lineage>
</organism>
<dbReference type="AlphaFoldDB" id="A0A9N7NR43"/>
<evidence type="ECO:0000313" key="3">
    <source>
        <dbReference type="Proteomes" id="UP001153555"/>
    </source>
</evidence>
<gene>
    <name evidence="2" type="ORF">SHERM_02424</name>
</gene>